<feature type="compositionally biased region" description="Acidic residues" evidence="3">
    <location>
        <begin position="123"/>
        <end position="134"/>
    </location>
</feature>
<keyword evidence="1" id="KW-0479">Metal-binding</keyword>
<feature type="compositionally biased region" description="Low complexity" evidence="3">
    <location>
        <begin position="205"/>
        <end position="221"/>
    </location>
</feature>
<protein>
    <recommendedName>
        <fullName evidence="4">RING-type domain-containing protein</fullName>
    </recommendedName>
</protein>
<feature type="region of interest" description="Disordered" evidence="3">
    <location>
        <begin position="92"/>
        <end position="134"/>
    </location>
</feature>
<dbReference type="SUPFAM" id="SSF57850">
    <property type="entry name" value="RING/U-box"/>
    <property type="match status" value="1"/>
</dbReference>
<evidence type="ECO:0000313" key="6">
    <source>
        <dbReference type="Proteomes" id="UP001385951"/>
    </source>
</evidence>
<feature type="domain" description="RING-type" evidence="4">
    <location>
        <begin position="5"/>
        <end position="43"/>
    </location>
</feature>
<dbReference type="InterPro" id="IPR001841">
    <property type="entry name" value="Znf_RING"/>
</dbReference>
<dbReference type="AlphaFoldDB" id="A0AAW0GTG2"/>
<evidence type="ECO:0000313" key="5">
    <source>
        <dbReference type="EMBL" id="KAK7692545.1"/>
    </source>
</evidence>
<evidence type="ECO:0000256" key="3">
    <source>
        <dbReference type="SAM" id="MobiDB-lite"/>
    </source>
</evidence>
<gene>
    <name evidence="5" type="ORF">QCA50_004175</name>
</gene>
<sequence length="337" mass="37085">MSMCCPICGTEDVTVWKRVPSCGHMFCGRCGETIAPTQCPHCRAKYIKKRLQTTYLPPVDTSELDQLRRENEELKREIQVLTQRCEELSQAAVDSEVTNEIPQEETSISSPSSTVDLSPELDTSSEPDRADEESPSFITRITLWLLGLGQTELQPVDASLPSCSARYTDGTSGLTIDTESISTVRPRTTNDIVDDPSEDDDSPSTDDSFASLTPSSDASSPPTTPPSSPCPIQSTIPLPVPGNNPEPTTSSPVTASPARQQRTARPTPVGPSVVPEFPCLEGRDHRFRSTRGTNKSSRKYVCRDCEYFLDERTRKDANDVDELYVFREHRAPATIPS</sequence>
<keyword evidence="6" id="KW-1185">Reference proteome</keyword>
<accession>A0AAW0GTG2</accession>
<keyword evidence="1" id="KW-0863">Zinc-finger</keyword>
<dbReference type="PROSITE" id="PS50089">
    <property type="entry name" value="ZF_RING_2"/>
    <property type="match status" value="1"/>
</dbReference>
<feature type="compositionally biased region" description="Acidic residues" evidence="3">
    <location>
        <begin position="192"/>
        <end position="204"/>
    </location>
</feature>
<proteinExistence type="predicted"/>
<dbReference type="Gene3D" id="3.30.40.10">
    <property type="entry name" value="Zinc/RING finger domain, C3HC4 (zinc finger)"/>
    <property type="match status" value="1"/>
</dbReference>
<feature type="coiled-coil region" evidence="2">
    <location>
        <begin position="64"/>
        <end position="91"/>
    </location>
</feature>
<keyword evidence="2" id="KW-0175">Coiled coil</keyword>
<evidence type="ECO:0000256" key="1">
    <source>
        <dbReference type="PROSITE-ProRule" id="PRU00175"/>
    </source>
</evidence>
<dbReference type="InterPro" id="IPR013083">
    <property type="entry name" value="Znf_RING/FYVE/PHD"/>
</dbReference>
<dbReference type="GO" id="GO:0008270">
    <property type="term" value="F:zinc ion binding"/>
    <property type="evidence" value="ECO:0007669"/>
    <property type="project" value="UniProtKB-KW"/>
</dbReference>
<feature type="compositionally biased region" description="Polar residues" evidence="3">
    <location>
        <begin position="169"/>
        <end position="191"/>
    </location>
</feature>
<evidence type="ECO:0000259" key="4">
    <source>
        <dbReference type="PROSITE" id="PS50089"/>
    </source>
</evidence>
<feature type="compositionally biased region" description="Polar residues" evidence="3">
    <location>
        <begin position="245"/>
        <end position="264"/>
    </location>
</feature>
<keyword evidence="1" id="KW-0862">Zinc</keyword>
<reference evidence="5 6" key="1">
    <citation type="submission" date="2022-09" db="EMBL/GenBank/DDBJ databases">
        <authorList>
            <person name="Palmer J.M."/>
        </authorList>
    </citation>
    <scope>NUCLEOTIDE SEQUENCE [LARGE SCALE GENOMIC DNA]</scope>
    <source>
        <strain evidence="5 6">DSM 7382</strain>
    </source>
</reference>
<feature type="region of interest" description="Disordered" evidence="3">
    <location>
        <begin position="167"/>
        <end position="279"/>
    </location>
</feature>
<dbReference type="EMBL" id="JASBNA010000004">
    <property type="protein sequence ID" value="KAK7692545.1"/>
    <property type="molecule type" value="Genomic_DNA"/>
</dbReference>
<comment type="caution">
    <text evidence="5">The sequence shown here is derived from an EMBL/GenBank/DDBJ whole genome shotgun (WGS) entry which is preliminary data.</text>
</comment>
<dbReference type="Proteomes" id="UP001385951">
    <property type="component" value="Unassembled WGS sequence"/>
</dbReference>
<name>A0AAW0GTG2_9APHY</name>
<feature type="compositionally biased region" description="Polar residues" evidence="3">
    <location>
        <begin position="96"/>
        <end position="122"/>
    </location>
</feature>
<organism evidence="5 6">
    <name type="scientific">Cerrena zonata</name>
    <dbReference type="NCBI Taxonomy" id="2478898"/>
    <lineage>
        <taxon>Eukaryota</taxon>
        <taxon>Fungi</taxon>
        <taxon>Dikarya</taxon>
        <taxon>Basidiomycota</taxon>
        <taxon>Agaricomycotina</taxon>
        <taxon>Agaricomycetes</taxon>
        <taxon>Polyporales</taxon>
        <taxon>Cerrenaceae</taxon>
        <taxon>Cerrena</taxon>
    </lineage>
</organism>
<evidence type="ECO:0000256" key="2">
    <source>
        <dbReference type="SAM" id="Coils"/>
    </source>
</evidence>